<evidence type="ECO:0000256" key="1">
    <source>
        <dbReference type="SAM" id="Phobius"/>
    </source>
</evidence>
<proteinExistence type="predicted"/>
<evidence type="ECO:0000313" key="3">
    <source>
        <dbReference type="Proteomes" id="UP000050823"/>
    </source>
</evidence>
<keyword evidence="1" id="KW-1133">Transmembrane helix</keyword>
<dbReference type="EMBL" id="AYZB01000035">
    <property type="protein sequence ID" value="KRM22332.1"/>
    <property type="molecule type" value="Genomic_DNA"/>
</dbReference>
<keyword evidence="1" id="KW-0812">Transmembrane</keyword>
<reference evidence="2 3" key="1">
    <citation type="journal article" date="2015" name="Genome Announc.">
        <title>Expanding the biotechnology potential of lactobacilli through comparative genomics of 213 strains and associated genera.</title>
        <authorList>
            <person name="Sun Z."/>
            <person name="Harris H.M."/>
            <person name="McCann A."/>
            <person name="Guo C."/>
            <person name="Argimon S."/>
            <person name="Zhang W."/>
            <person name="Yang X."/>
            <person name="Jeffery I.B."/>
            <person name="Cooney J.C."/>
            <person name="Kagawa T.F."/>
            <person name="Liu W."/>
            <person name="Song Y."/>
            <person name="Salvetti E."/>
            <person name="Wrobel A."/>
            <person name="Rasinkangas P."/>
            <person name="Parkhill J."/>
            <person name="Rea M.C."/>
            <person name="O'Sullivan O."/>
            <person name="Ritari J."/>
            <person name="Douillard F.P."/>
            <person name="Paul Ross R."/>
            <person name="Yang R."/>
            <person name="Briner A.E."/>
            <person name="Felis G.E."/>
            <person name="de Vos W.M."/>
            <person name="Barrangou R."/>
            <person name="Klaenhammer T.R."/>
            <person name="Caufield P.W."/>
            <person name="Cui Y."/>
            <person name="Zhang H."/>
            <person name="O'Toole P.W."/>
        </authorList>
    </citation>
    <scope>NUCLEOTIDE SEQUENCE [LARGE SCALE GENOMIC DNA]</scope>
    <source>
        <strain evidence="2 3">DSM 20719</strain>
    </source>
</reference>
<comment type="caution">
    <text evidence="2">The sequence shown here is derived from an EMBL/GenBank/DDBJ whole genome shotgun (WGS) entry which is preliminary data.</text>
</comment>
<feature type="transmembrane region" description="Helical" evidence="1">
    <location>
        <begin position="91"/>
        <end position="111"/>
    </location>
</feature>
<accession>A0AA89I0H7</accession>
<sequence length="229" mass="26749">MEIISVRGGKYGAETKINNKWYGFLPKSRWYEFLLPFNMIYLGHYVGERKGMLRKSKQNQFDLIAIGWGLGGILSAILVQHSVNISGVVQGIFNMSLFLFGSIGMIIWFTLRRKLWLGNRFKEEYPRLYLVPTIRATWLNIFFSLFMIIMAIFFIVVTFDEKQITDWRAFIGLPLYGALFGLSGFFANIPLQNNKYYIRKIKYQGREITVPELEQIIKNLEVQQNDKSN</sequence>
<organism evidence="2 3">
    <name type="scientific">Latilactobacillus graminis DSM 20719</name>
    <dbReference type="NCBI Taxonomy" id="1423752"/>
    <lineage>
        <taxon>Bacteria</taxon>
        <taxon>Bacillati</taxon>
        <taxon>Bacillota</taxon>
        <taxon>Bacilli</taxon>
        <taxon>Lactobacillales</taxon>
        <taxon>Lactobacillaceae</taxon>
        <taxon>Latilactobacillus</taxon>
    </lineage>
</organism>
<feature type="transmembrane region" description="Helical" evidence="1">
    <location>
        <begin position="169"/>
        <end position="191"/>
    </location>
</feature>
<evidence type="ECO:0000313" key="2">
    <source>
        <dbReference type="EMBL" id="KRM22332.1"/>
    </source>
</evidence>
<feature type="transmembrane region" description="Helical" evidence="1">
    <location>
        <begin position="59"/>
        <end position="79"/>
    </location>
</feature>
<feature type="transmembrane region" description="Helical" evidence="1">
    <location>
        <begin position="137"/>
        <end position="157"/>
    </location>
</feature>
<keyword evidence="1" id="KW-0472">Membrane</keyword>
<dbReference type="Proteomes" id="UP000050823">
    <property type="component" value="Unassembled WGS sequence"/>
</dbReference>
<protein>
    <submittedName>
        <fullName evidence="2">Uncharacterized protein</fullName>
    </submittedName>
</protein>
<dbReference type="RefSeq" id="WP_057908315.1">
    <property type="nucleotide sequence ID" value="NZ_AYZB01000035.1"/>
</dbReference>
<gene>
    <name evidence="2" type="ORF">FC90_GL000933</name>
</gene>
<dbReference type="AlphaFoldDB" id="A0AA89I0H7"/>
<name>A0AA89I0H7_9LACO</name>